<feature type="domain" description="Major facilitator superfamily (MFS) profile" evidence="9">
    <location>
        <begin position="31"/>
        <end position="415"/>
    </location>
</feature>
<dbReference type="Gene3D" id="1.20.1250.20">
    <property type="entry name" value="MFS general substrate transporter like domains"/>
    <property type="match status" value="1"/>
</dbReference>
<evidence type="ECO:0000259" key="9">
    <source>
        <dbReference type="PROSITE" id="PS50850"/>
    </source>
</evidence>
<keyword evidence="5 8" id="KW-0812">Transmembrane</keyword>
<proteinExistence type="inferred from homology"/>
<feature type="transmembrane region" description="Helical" evidence="8">
    <location>
        <begin position="362"/>
        <end position="383"/>
    </location>
</feature>
<dbReference type="Pfam" id="PF07690">
    <property type="entry name" value="MFS_1"/>
    <property type="match status" value="2"/>
</dbReference>
<evidence type="ECO:0000256" key="6">
    <source>
        <dbReference type="ARBA" id="ARBA00022989"/>
    </source>
</evidence>
<protein>
    <submittedName>
        <fullName evidence="10">MFS transporter</fullName>
    </submittedName>
</protein>
<dbReference type="Proteomes" id="UP000639859">
    <property type="component" value="Unassembled WGS sequence"/>
</dbReference>
<feature type="transmembrane region" description="Helical" evidence="8">
    <location>
        <begin position="126"/>
        <end position="148"/>
    </location>
</feature>
<feature type="transmembrane region" description="Helical" evidence="8">
    <location>
        <begin position="305"/>
        <end position="322"/>
    </location>
</feature>
<keyword evidence="7 8" id="KW-0472">Membrane</keyword>
<dbReference type="PANTHER" id="PTHR43271:SF1">
    <property type="entry name" value="INNER MEMBRANE TRANSPORT PROTEIN YNFM"/>
    <property type="match status" value="1"/>
</dbReference>
<evidence type="ECO:0000256" key="8">
    <source>
        <dbReference type="SAM" id="Phobius"/>
    </source>
</evidence>
<comment type="caution">
    <text evidence="10">The sequence shown here is derived from an EMBL/GenBank/DDBJ whole genome shotgun (WGS) entry which is preliminary data.</text>
</comment>
<reference evidence="10 11" key="1">
    <citation type="submission" date="2020-11" db="EMBL/GenBank/DDBJ databases">
        <title>genome sequence of strain KACC 18849.</title>
        <authorList>
            <person name="Gao J."/>
            <person name="Zhang X."/>
        </authorList>
    </citation>
    <scope>NUCLEOTIDE SEQUENCE [LARGE SCALE GENOMIC DNA]</scope>
    <source>
        <strain evidence="10 11">KACC 18849</strain>
    </source>
</reference>
<evidence type="ECO:0000256" key="7">
    <source>
        <dbReference type="ARBA" id="ARBA00023136"/>
    </source>
</evidence>
<dbReference type="CDD" id="cd17324">
    <property type="entry name" value="MFS_NepI_like"/>
    <property type="match status" value="1"/>
</dbReference>
<dbReference type="SUPFAM" id="SSF103473">
    <property type="entry name" value="MFS general substrate transporter"/>
    <property type="match status" value="1"/>
</dbReference>
<feature type="transmembrane region" description="Helical" evidence="8">
    <location>
        <begin position="101"/>
        <end position="120"/>
    </location>
</feature>
<dbReference type="InterPro" id="IPR005829">
    <property type="entry name" value="Sugar_transporter_CS"/>
</dbReference>
<evidence type="ECO:0000313" key="11">
    <source>
        <dbReference type="Proteomes" id="UP000639859"/>
    </source>
</evidence>
<name>A0ABS0SRD7_9CAUL</name>
<feature type="transmembrane region" description="Helical" evidence="8">
    <location>
        <begin position="187"/>
        <end position="209"/>
    </location>
</feature>
<dbReference type="PROSITE" id="PS50850">
    <property type="entry name" value="MFS"/>
    <property type="match status" value="1"/>
</dbReference>
<accession>A0ABS0SRD7</accession>
<keyword evidence="3" id="KW-0813">Transport</keyword>
<keyword evidence="11" id="KW-1185">Reference proteome</keyword>
<evidence type="ECO:0000256" key="1">
    <source>
        <dbReference type="ARBA" id="ARBA00004651"/>
    </source>
</evidence>
<sequence length="416" mass="43006">MGGPRPRPAAMTALDPSVALAPPRIAAGTARFRRMSLALFLGGFSTFSLLYCVQPLLRTFARDFSLTPAQSSLALSLTTGALAVAILLAGAASQGLGRKGLMFASMSLAALLNLAAAFAPSWPLLLLARAAEGFLLGGVPAVAMAYVGEEMEPRDLGAAMGLYVAGTAFGGMAGRVGMGLLVEIGSWRSAMATIGILDLLAAAAFFLLLPRSRNFQPTPARDRQAQAAAWGEALADRRLMALFAVAFCLTGVFVTIFNYAGFRLEAPPYGLSQGQTSLIFLVYAFGMVASSTAGRLADRWGRRTLVAWGLAIMLAGVLLTLPASLPSIVVGVALVTIGFFVAHAVASGWVGALAGRAKGQAAALYLLFYYVGSSLAGSAGGAFWRLGGWPAVAGFTAVLALAAAVLALRLKEPRLA</sequence>
<comment type="similarity">
    <text evidence="2">Belongs to the major facilitator superfamily.</text>
</comment>
<evidence type="ECO:0000256" key="2">
    <source>
        <dbReference type="ARBA" id="ARBA00008335"/>
    </source>
</evidence>
<evidence type="ECO:0000256" key="4">
    <source>
        <dbReference type="ARBA" id="ARBA00022475"/>
    </source>
</evidence>
<dbReference type="PANTHER" id="PTHR43271">
    <property type="entry name" value="BLL2771 PROTEIN"/>
    <property type="match status" value="1"/>
</dbReference>
<feature type="transmembrane region" description="Helical" evidence="8">
    <location>
        <begin position="328"/>
        <end position="350"/>
    </location>
</feature>
<feature type="transmembrane region" description="Helical" evidence="8">
    <location>
        <begin position="389"/>
        <end position="410"/>
    </location>
</feature>
<gene>
    <name evidence="10" type="ORF">I4Q42_00275</name>
</gene>
<feature type="transmembrane region" description="Helical" evidence="8">
    <location>
        <begin position="37"/>
        <end position="57"/>
    </location>
</feature>
<feature type="transmembrane region" description="Helical" evidence="8">
    <location>
        <begin position="239"/>
        <end position="262"/>
    </location>
</feature>
<feature type="transmembrane region" description="Helical" evidence="8">
    <location>
        <begin position="160"/>
        <end position="181"/>
    </location>
</feature>
<dbReference type="InterPro" id="IPR011701">
    <property type="entry name" value="MFS"/>
</dbReference>
<comment type="subcellular location">
    <subcellularLocation>
        <location evidence="1">Cell membrane</location>
        <topology evidence="1">Multi-pass membrane protein</topology>
    </subcellularLocation>
</comment>
<dbReference type="PROSITE" id="PS00216">
    <property type="entry name" value="SUGAR_TRANSPORT_1"/>
    <property type="match status" value="1"/>
</dbReference>
<evidence type="ECO:0000256" key="5">
    <source>
        <dbReference type="ARBA" id="ARBA00022692"/>
    </source>
</evidence>
<keyword evidence="6 8" id="KW-1133">Transmembrane helix</keyword>
<dbReference type="EMBL" id="JADWOX010000001">
    <property type="protein sequence ID" value="MBI1682099.1"/>
    <property type="molecule type" value="Genomic_DNA"/>
</dbReference>
<feature type="transmembrane region" description="Helical" evidence="8">
    <location>
        <begin position="274"/>
        <end position="293"/>
    </location>
</feature>
<dbReference type="InterPro" id="IPR036259">
    <property type="entry name" value="MFS_trans_sf"/>
</dbReference>
<organism evidence="10 11">
    <name type="scientific">Caulobacter hibisci</name>
    <dbReference type="NCBI Taxonomy" id="2035993"/>
    <lineage>
        <taxon>Bacteria</taxon>
        <taxon>Pseudomonadati</taxon>
        <taxon>Pseudomonadota</taxon>
        <taxon>Alphaproteobacteria</taxon>
        <taxon>Caulobacterales</taxon>
        <taxon>Caulobacteraceae</taxon>
        <taxon>Caulobacter</taxon>
    </lineage>
</organism>
<dbReference type="InterPro" id="IPR020846">
    <property type="entry name" value="MFS_dom"/>
</dbReference>
<feature type="transmembrane region" description="Helical" evidence="8">
    <location>
        <begin position="69"/>
        <end position="89"/>
    </location>
</feature>
<evidence type="ECO:0000313" key="10">
    <source>
        <dbReference type="EMBL" id="MBI1682099.1"/>
    </source>
</evidence>
<keyword evidence="4" id="KW-1003">Cell membrane</keyword>
<evidence type="ECO:0000256" key="3">
    <source>
        <dbReference type="ARBA" id="ARBA00022448"/>
    </source>
</evidence>